<feature type="non-terminal residue" evidence="2">
    <location>
        <position position="49"/>
    </location>
</feature>
<feature type="region of interest" description="Disordered" evidence="1">
    <location>
        <begin position="1"/>
        <end position="24"/>
    </location>
</feature>
<reference evidence="2 3" key="1">
    <citation type="submission" date="2017-04" db="EMBL/GenBank/DDBJ databases">
        <authorList>
            <person name="Afonso C.L."/>
            <person name="Miller P.J."/>
            <person name="Scott M.A."/>
            <person name="Spackman E."/>
            <person name="Goraichik I."/>
            <person name="Dimitrov K.M."/>
            <person name="Suarez D.L."/>
            <person name="Swayne D.E."/>
        </authorList>
    </citation>
    <scope>NUCLEOTIDE SEQUENCE [LARGE SCALE GENOMIC DNA]</scope>
    <source>
        <strain evidence="2 3">DSM 3385</strain>
    </source>
</reference>
<proteinExistence type="predicted"/>
<evidence type="ECO:0000313" key="2">
    <source>
        <dbReference type="EMBL" id="SMC52930.1"/>
    </source>
</evidence>
<accession>A0A1W1ZWY3</accession>
<sequence>MKRIIDKKINKRKQKIRKRTKKRNWKEQLSPMLQASNIHYEMDGRYKGI</sequence>
<evidence type="ECO:0000313" key="3">
    <source>
        <dbReference type="Proteomes" id="UP000192418"/>
    </source>
</evidence>
<organism evidence="2 3">
    <name type="scientific">Desulfocicer vacuolatum DSM 3385</name>
    <dbReference type="NCBI Taxonomy" id="1121400"/>
    <lineage>
        <taxon>Bacteria</taxon>
        <taxon>Pseudomonadati</taxon>
        <taxon>Thermodesulfobacteriota</taxon>
        <taxon>Desulfobacteria</taxon>
        <taxon>Desulfobacterales</taxon>
        <taxon>Desulfobacteraceae</taxon>
        <taxon>Desulfocicer</taxon>
    </lineage>
</organism>
<name>A0A1W1ZWY3_9BACT</name>
<gene>
    <name evidence="2" type="ORF">SAMN02746065_103253</name>
</gene>
<protein>
    <submittedName>
        <fullName evidence="2">Uncharacterized protein</fullName>
    </submittedName>
</protein>
<dbReference type="EMBL" id="FWXY01000003">
    <property type="protein sequence ID" value="SMC52930.1"/>
    <property type="molecule type" value="Genomic_DNA"/>
</dbReference>
<keyword evidence="3" id="KW-1185">Reference proteome</keyword>
<feature type="compositionally biased region" description="Basic residues" evidence="1">
    <location>
        <begin position="9"/>
        <end position="24"/>
    </location>
</feature>
<dbReference type="Proteomes" id="UP000192418">
    <property type="component" value="Unassembled WGS sequence"/>
</dbReference>
<evidence type="ECO:0000256" key="1">
    <source>
        <dbReference type="SAM" id="MobiDB-lite"/>
    </source>
</evidence>
<dbReference type="AlphaFoldDB" id="A0A1W1ZWY3"/>